<keyword evidence="2" id="KW-0614">Plasmid</keyword>
<evidence type="ECO:0008006" key="4">
    <source>
        <dbReference type="Google" id="ProtNLM"/>
    </source>
</evidence>
<evidence type="ECO:0000256" key="1">
    <source>
        <dbReference type="SAM" id="MobiDB-lite"/>
    </source>
</evidence>
<geneLocation type="plasmid" evidence="2 3">
    <name>unnamed5</name>
</geneLocation>
<keyword evidence="3" id="KW-1185">Reference proteome</keyword>
<sequence>MAKIDWDWHRENYKKHKLESGVTYKEYAEFHSLNPNTARRELSKKTDGEGLAPTVSARDQADDLTIRRKGRKLKHSSALEEITGESEPGETRAGTKNKKNNSKGTRAKMIKPVHEGEVIPHVPKQRGKGKQFETGNEVNVVANTRGKPREVDRNAAVSLLEAGLEECEASTVKTAVEHMQLLSRTTARAVELFETEIANMNTLREKGDKEGDDDAPSGPHPLLKLTKLLIEVGYRMDDHATRISSIRSSREKLKIDREKLGAKATEAQVIATAYQLRDENDWDIAETAEYIERHGVKLPDSIALRLAKEIKEAEPPVSDAGAVDDDQLEEEARKYREAQAGKEAFLKERRETVARIVDEGGYGDTNHDGIRREGELDPDEEGLDLDYEATRELYGEGDEIAIAPPDEDE</sequence>
<dbReference type="EMBL" id="CP114569">
    <property type="protein sequence ID" value="WAZ60734.1"/>
    <property type="molecule type" value="Genomic_DNA"/>
</dbReference>
<gene>
    <name evidence="2" type="ORF">O4000_28915</name>
</gene>
<feature type="compositionally biased region" description="Basic and acidic residues" evidence="1">
    <location>
        <begin position="365"/>
        <end position="375"/>
    </location>
</feature>
<dbReference type="RefSeq" id="WP_269521606.1">
    <property type="nucleotide sequence ID" value="NZ_CP114569.1"/>
</dbReference>
<accession>A0ABY7LAW8</accession>
<feature type="compositionally biased region" description="Basic and acidic residues" evidence="1">
    <location>
        <begin position="38"/>
        <end position="48"/>
    </location>
</feature>
<protein>
    <recommendedName>
        <fullName evidence="4">Terminase</fullName>
    </recommendedName>
</protein>
<evidence type="ECO:0000313" key="3">
    <source>
        <dbReference type="Proteomes" id="UP001164536"/>
    </source>
</evidence>
<proteinExistence type="predicted"/>
<evidence type="ECO:0000313" key="2">
    <source>
        <dbReference type="EMBL" id="WAZ60734.1"/>
    </source>
</evidence>
<reference evidence="2" key="1">
    <citation type="submission" date="2022-12" db="EMBL/GenBank/DDBJ databases">
        <title>2953647.</title>
        <authorList>
            <person name="Hergert J."/>
            <person name="Casey R."/>
            <person name="Wagner J."/>
            <person name="Young E.L."/>
            <person name="Oakeson K.F."/>
        </authorList>
    </citation>
    <scope>NUCLEOTIDE SEQUENCE</scope>
    <source>
        <strain evidence="2">2953647</strain>
        <plasmid evidence="2">unnamed5</plasmid>
    </source>
</reference>
<organism evidence="2 3">
    <name type="scientific">Citrobacter freundii</name>
    <dbReference type="NCBI Taxonomy" id="546"/>
    <lineage>
        <taxon>Bacteria</taxon>
        <taxon>Pseudomonadati</taxon>
        <taxon>Pseudomonadota</taxon>
        <taxon>Gammaproteobacteria</taxon>
        <taxon>Enterobacterales</taxon>
        <taxon>Enterobacteriaceae</taxon>
        <taxon>Citrobacter</taxon>
        <taxon>Citrobacter freundii complex</taxon>
    </lineage>
</organism>
<name>A0ABY7LAW8_CITFR</name>
<feature type="region of interest" description="Disordered" evidence="1">
    <location>
        <begin position="357"/>
        <end position="382"/>
    </location>
</feature>
<feature type="region of interest" description="Disordered" evidence="1">
    <location>
        <begin position="33"/>
        <end position="103"/>
    </location>
</feature>
<dbReference type="Proteomes" id="UP001164536">
    <property type="component" value="Plasmid unnamed5"/>
</dbReference>